<evidence type="ECO:0000256" key="7">
    <source>
        <dbReference type="ARBA" id="ARBA00023014"/>
    </source>
</evidence>
<dbReference type="InterPro" id="IPR015424">
    <property type="entry name" value="PyrdxlP-dep_Trfase"/>
</dbReference>
<evidence type="ECO:0000256" key="5">
    <source>
        <dbReference type="ARBA" id="ARBA00022898"/>
    </source>
</evidence>
<keyword evidence="7" id="KW-0411">Iron-sulfur</keyword>
<comment type="similarity">
    <text evidence="2">Belongs to the class-V pyridoxal-phosphate-dependent aminotransferase family. NifS/IscS subfamily.</text>
</comment>
<proteinExistence type="inferred from homology"/>
<evidence type="ECO:0000256" key="3">
    <source>
        <dbReference type="ARBA" id="ARBA00022679"/>
    </source>
</evidence>
<keyword evidence="4" id="KW-0479">Metal-binding</keyword>
<dbReference type="RefSeq" id="WP_109245966.1">
    <property type="nucleotide sequence ID" value="NZ_BFFO01000006.1"/>
</dbReference>
<dbReference type="Proteomes" id="UP000245021">
    <property type="component" value="Unassembled WGS sequence"/>
</dbReference>
<dbReference type="Gene3D" id="1.10.260.50">
    <property type="match status" value="1"/>
</dbReference>
<dbReference type="EMBL" id="BFFO01000006">
    <property type="protein sequence ID" value="GBG96998.1"/>
    <property type="molecule type" value="Genomic_DNA"/>
</dbReference>
<feature type="domain" description="Aminotransferase class V" evidence="9">
    <location>
        <begin position="2"/>
        <end position="363"/>
    </location>
</feature>
<name>A0A2R5HJW7_9LACT</name>
<protein>
    <submittedName>
        <fullName evidence="10">Cysteine desulfurase</fullName>
    </submittedName>
</protein>
<dbReference type="GO" id="GO:0046872">
    <property type="term" value="F:metal ion binding"/>
    <property type="evidence" value="ECO:0007669"/>
    <property type="project" value="UniProtKB-KW"/>
</dbReference>
<sequence length="372" mass="40509">MIYLDNAATTAVLPEVAQSVTDTLLSTYGNPSSIHGLGREAAKVLRSVRESIALLLDAKQNEITFTSGGSESNNTAIIAYALANQEKGKHLITTAIEHPSVLKAMAYLEERLGFEVSYVQPNPDGSYTAELFEQVLRPDSILLSMMWANNETGQLMPVAEVGDILADHQAAFHVDAVQVMGKILVHPADIKADFLSASAHKFHGPKGVGFLYHKAGLRFDPLIHGGEQEEKRRAGTENLHSLVGMARALEIAQASLDEKYAQVASLKQHLLDGLEGLDYYLNRFGESLPYVINIGLSGQNHDLLLTRLDMEGIAISTGSACTAGTVEPSHVLEAVYGKADPRLKENIRVSFSELNSFEDIDQFLSVLKKIIQ</sequence>
<comment type="caution">
    <text evidence="10">The sequence shown here is derived from an EMBL/GenBank/DDBJ whole genome shotgun (WGS) entry which is preliminary data.</text>
</comment>
<dbReference type="GO" id="GO:0031071">
    <property type="term" value="F:cysteine desulfurase activity"/>
    <property type="evidence" value="ECO:0007669"/>
    <property type="project" value="UniProtKB-EC"/>
</dbReference>
<dbReference type="AlphaFoldDB" id="A0A2R5HJW7"/>
<evidence type="ECO:0000313" key="11">
    <source>
        <dbReference type="Proteomes" id="UP000245021"/>
    </source>
</evidence>
<dbReference type="InterPro" id="IPR016454">
    <property type="entry name" value="Cysteine_dSase"/>
</dbReference>
<evidence type="ECO:0000256" key="1">
    <source>
        <dbReference type="ARBA" id="ARBA00001933"/>
    </source>
</evidence>
<dbReference type="InterPro" id="IPR015422">
    <property type="entry name" value="PyrdxlP-dep_Trfase_small"/>
</dbReference>
<gene>
    <name evidence="10" type="primary">nifS_1</name>
    <name evidence="10" type="ORF">NtB2_01135</name>
</gene>
<comment type="catalytic activity">
    <reaction evidence="8">
        <text>(sulfur carrier)-H + L-cysteine = (sulfur carrier)-SH + L-alanine</text>
        <dbReference type="Rhea" id="RHEA:43892"/>
        <dbReference type="Rhea" id="RHEA-COMP:14737"/>
        <dbReference type="Rhea" id="RHEA-COMP:14739"/>
        <dbReference type="ChEBI" id="CHEBI:29917"/>
        <dbReference type="ChEBI" id="CHEBI:35235"/>
        <dbReference type="ChEBI" id="CHEBI:57972"/>
        <dbReference type="ChEBI" id="CHEBI:64428"/>
        <dbReference type="EC" id="2.8.1.7"/>
    </reaction>
</comment>
<dbReference type="Gene3D" id="3.90.1150.10">
    <property type="entry name" value="Aspartate Aminotransferase, domain 1"/>
    <property type="match status" value="1"/>
</dbReference>
<keyword evidence="11" id="KW-1185">Reference proteome</keyword>
<keyword evidence="5" id="KW-0663">Pyridoxal phosphate</keyword>
<evidence type="ECO:0000256" key="4">
    <source>
        <dbReference type="ARBA" id="ARBA00022723"/>
    </source>
</evidence>
<dbReference type="PANTHER" id="PTHR11601:SF34">
    <property type="entry name" value="CYSTEINE DESULFURASE"/>
    <property type="match status" value="1"/>
</dbReference>
<evidence type="ECO:0000259" key="9">
    <source>
        <dbReference type="Pfam" id="PF00266"/>
    </source>
</evidence>
<dbReference type="Gene3D" id="3.40.640.10">
    <property type="entry name" value="Type I PLP-dependent aspartate aminotransferase-like (Major domain)"/>
    <property type="match status" value="1"/>
</dbReference>
<evidence type="ECO:0000256" key="6">
    <source>
        <dbReference type="ARBA" id="ARBA00023004"/>
    </source>
</evidence>
<dbReference type="InterPro" id="IPR015421">
    <property type="entry name" value="PyrdxlP-dep_Trfase_major"/>
</dbReference>
<organism evidence="10 11">
    <name type="scientific">Lactococcus termiticola</name>
    <dbReference type="NCBI Taxonomy" id="2169526"/>
    <lineage>
        <taxon>Bacteria</taxon>
        <taxon>Bacillati</taxon>
        <taxon>Bacillota</taxon>
        <taxon>Bacilli</taxon>
        <taxon>Lactobacillales</taxon>
        <taxon>Streptococcaceae</taxon>
        <taxon>Lactococcus</taxon>
    </lineage>
</organism>
<comment type="cofactor">
    <cofactor evidence="1">
        <name>pyridoxal 5'-phosphate</name>
        <dbReference type="ChEBI" id="CHEBI:597326"/>
    </cofactor>
</comment>
<keyword evidence="6" id="KW-0408">Iron</keyword>
<reference evidence="10 11" key="1">
    <citation type="journal article" date="2018" name="Genome Announc.">
        <title>Draft Genome Sequence of Lactococcus sp. Strain NtB2 (JCM 32569), Isolated from the Gut of the Higher Termite Nasutitermes takasagoensis.</title>
        <authorList>
            <person name="Noda S."/>
            <person name="Aihara C."/>
            <person name="Yuki M."/>
            <person name="Ohkuma M."/>
        </authorList>
    </citation>
    <scope>NUCLEOTIDE SEQUENCE [LARGE SCALE GENOMIC DNA]</scope>
    <source>
        <strain evidence="10 11">NtB2</strain>
    </source>
</reference>
<evidence type="ECO:0000313" key="10">
    <source>
        <dbReference type="EMBL" id="GBG96998.1"/>
    </source>
</evidence>
<evidence type="ECO:0000256" key="8">
    <source>
        <dbReference type="ARBA" id="ARBA00050776"/>
    </source>
</evidence>
<dbReference type="Pfam" id="PF00266">
    <property type="entry name" value="Aminotran_5"/>
    <property type="match status" value="1"/>
</dbReference>
<dbReference type="GO" id="GO:0051536">
    <property type="term" value="F:iron-sulfur cluster binding"/>
    <property type="evidence" value="ECO:0007669"/>
    <property type="project" value="UniProtKB-KW"/>
</dbReference>
<dbReference type="SUPFAM" id="SSF53383">
    <property type="entry name" value="PLP-dependent transferases"/>
    <property type="match status" value="1"/>
</dbReference>
<keyword evidence="3" id="KW-0808">Transferase</keyword>
<dbReference type="OrthoDB" id="9808002at2"/>
<dbReference type="PANTHER" id="PTHR11601">
    <property type="entry name" value="CYSTEINE DESULFURYLASE FAMILY MEMBER"/>
    <property type="match status" value="1"/>
</dbReference>
<dbReference type="InterPro" id="IPR000192">
    <property type="entry name" value="Aminotrans_V_dom"/>
</dbReference>
<dbReference type="PIRSF" id="PIRSF005572">
    <property type="entry name" value="NifS"/>
    <property type="match status" value="1"/>
</dbReference>
<accession>A0A2R5HJW7</accession>
<evidence type="ECO:0000256" key="2">
    <source>
        <dbReference type="ARBA" id="ARBA00006490"/>
    </source>
</evidence>